<comment type="caution">
    <text evidence="1">The sequence shown here is derived from an EMBL/GenBank/DDBJ whole genome shotgun (WGS) entry which is preliminary data.</text>
</comment>
<dbReference type="SUPFAM" id="SSF81301">
    <property type="entry name" value="Nucleotidyltransferase"/>
    <property type="match status" value="1"/>
</dbReference>
<accession>A0A0H1B518</accession>
<evidence type="ECO:0000313" key="2">
    <source>
        <dbReference type="Proteomes" id="UP000053573"/>
    </source>
</evidence>
<gene>
    <name evidence="1" type="ORF">EMPG_10127</name>
</gene>
<dbReference type="AlphaFoldDB" id="A0A0H1B518"/>
<organism evidence="1 2">
    <name type="scientific">Blastomyces silverae</name>
    <dbReference type="NCBI Taxonomy" id="2060906"/>
    <lineage>
        <taxon>Eukaryota</taxon>
        <taxon>Fungi</taxon>
        <taxon>Dikarya</taxon>
        <taxon>Ascomycota</taxon>
        <taxon>Pezizomycotina</taxon>
        <taxon>Eurotiomycetes</taxon>
        <taxon>Eurotiomycetidae</taxon>
        <taxon>Onygenales</taxon>
        <taxon>Ajellomycetaceae</taxon>
        <taxon>Blastomyces</taxon>
    </lineage>
</organism>
<protein>
    <submittedName>
        <fullName evidence="1">Uncharacterized protein</fullName>
    </submittedName>
</protein>
<reference evidence="2" key="1">
    <citation type="journal article" date="2015" name="PLoS Genet.">
        <title>The dynamic genome and transcriptome of the human fungal pathogen Blastomyces and close relative Emmonsia.</title>
        <authorList>
            <person name="Munoz J.F."/>
            <person name="Gauthier G.M."/>
            <person name="Desjardins C.A."/>
            <person name="Gallo J.E."/>
            <person name="Holder J."/>
            <person name="Sullivan T.D."/>
            <person name="Marty A.J."/>
            <person name="Carmen J.C."/>
            <person name="Chen Z."/>
            <person name="Ding L."/>
            <person name="Gujja S."/>
            <person name="Magrini V."/>
            <person name="Misas E."/>
            <person name="Mitreva M."/>
            <person name="Priest M."/>
            <person name="Saif S."/>
            <person name="Whiston E.A."/>
            <person name="Young S."/>
            <person name="Zeng Q."/>
            <person name="Goldman W.E."/>
            <person name="Mardis E.R."/>
            <person name="Taylor J.W."/>
            <person name="McEwen J.G."/>
            <person name="Clay O.K."/>
            <person name="Klein B.S."/>
            <person name="Cuomo C.A."/>
        </authorList>
    </citation>
    <scope>NUCLEOTIDE SEQUENCE [LARGE SCALE GENOMIC DNA]</scope>
    <source>
        <strain evidence="2">UAMH 139</strain>
    </source>
</reference>
<dbReference type="Gene3D" id="3.30.460.40">
    <property type="match status" value="1"/>
</dbReference>
<dbReference type="Proteomes" id="UP000053573">
    <property type="component" value="Unassembled WGS sequence"/>
</dbReference>
<name>A0A0H1B518_9EURO</name>
<evidence type="ECO:0000313" key="1">
    <source>
        <dbReference type="EMBL" id="KLJ06480.1"/>
    </source>
</evidence>
<proteinExistence type="predicted"/>
<dbReference type="EMBL" id="LDEV01003088">
    <property type="protein sequence ID" value="KLJ06480.1"/>
    <property type="molecule type" value="Genomic_DNA"/>
</dbReference>
<sequence>MHLRRNTIFITRLPKGSANEVAQAIYAPDPSPSKSKLVPFIKRLSFKHSTDIRHNFAVFDHSRTNFVNMSQPPQAPPGSYDPAQAIALTSASKANTKMPHLIETMDYMIQLLQANSVSFALMGGLAMAVLGSNRNTHDVDLAVGCNMEKLKQIATANHHRIRRPAGPMSGVYRLFVKVGREGDPICPVLWTQVDLILQGSLGAPDDPQSVSQTISFTVGSVQKHYPVLNLSYMMASKLAAHSGRGETADMNDILFLIQKYAQQLYEVRVQLNQRHRQAFINALIQKTSNSGIIKKAKFTLGVV</sequence>
<keyword evidence="2" id="KW-1185">Reference proteome</keyword>
<dbReference type="OrthoDB" id="10066232at2759"/>
<dbReference type="InterPro" id="IPR043519">
    <property type="entry name" value="NT_sf"/>
</dbReference>
<dbReference type="STRING" id="2060906.A0A0H1B518"/>